<keyword evidence="4" id="KW-0282">Flagellum</keyword>
<dbReference type="EMBL" id="QPJT01000013">
    <property type="protein sequence ID" value="RCX15517.1"/>
    <property type="molecule type" value="Genomic_DNA"/>
</dbReference>
<protein>
    <recommendedName>
        <fullName evidence="3">Basal-body rod modification protein FlgD</fullName>
    </recommendedName>
</protein>
<accession>A0A369B4N2</accession>
<evidence type="ECO:0000313" key="5">
    <source>
        <dbReference type="Proteomes" id="UP000253034"/>
    </source>
</evidence>
<dbReference type="Pfam" id="PF03963">
    <property type="entry name" value="FlgD"/>
    <property type="match status" value="1"/>
</dbReference>
<comment type="similarity">
    <text evidence="1 3">Belongs to the FlgD family.</text>
</comment>
<dbReference type="GO" id="GO:0044781">
    <property type="term" value="P:bacterial-type flagellum organization"/>
    <property type="evidence" value="ECO:0007669"/>
    <property type="project" value="UniProtKB-UniRule"/>
</dbReference>
<proteinExistence type="inferred from homology"/>
<evidence type="ECO:0000256" key="1">
    <source>
        <dbReference type="ARBA" id="ARBA00010577"/>
    </source>
</evidence>
<evidence type="ECO:0000256" key="3">
    <source>
        <dbReference type="RuleBase" id="RU362076"/>
    </source>
</evidence>
<keyword evidence="2 3" id="KW-1005">Bacterial flagellum biogenesis</keyword>
<comment type="function">
    <text evidence="3">Required for flagellar hook formation. May act as a scaffolding protein.</text>
</comment>
<dbReference type="OrthoDB" id="280334at2"/>
<gene>
    <name evidence="4" type="ORF">DFR58_11399</name>
</gene>
<evidence type="ECO:0000313" key="4">
    <source>
        <dbReference type="EMBL" id="RCX15517.1"/>
    </source>
</evidence>
<name>A0A369B4N2_9FIRM</name>
<organism evidence="4 5">
    <name type="scientific">Anaerobacterium chartisolvens</name>
    <dbReference type="NCBI Taxonomy" id="1297424"/>
    <lineage>
        <taxon>Bacteria</taxon>
        <taxon>Bacillati</taxon>
        <taxon>Bacillota</taxon>
        <taxon>Clostridia</taxon>
        <taxon>Eubacteriales</taxon>
        <taxon>Oscillospiraceae</taxon>
        <taxon>Anaerobacterium</taxon>
    </lineage>
</organism>
<keyword evidence="5" id="KW-1185">Reference proteome</keyword>
<dbReference type="InterPro" id="IPR005648">
    <property type="entry name" value="FlgD"/>
</dbReference>
<keyword evidence="4" id="KW-0969">Cilium</keyword>
<comment type="caution">
    <text evidence="4">The sequence shown here is derived from an EMBL/GenBank/DDBJ whole genome shotgun (WGS) entry which is preliminary data.</text>
</comment>
<keyword evidence="4" id="KW-0966">Cell projection</keyword>
<sequence length="411" mass="44376">MAVDQISGQKTIEQIIQDTANKSDKRNTGELGKSDFLNLLVTQLRYQDPLNPVEDKEFIAQMAQFTSLEQMQNMNSTLTQAQGFSLIGKTVTATVTDETTKAISTVEGSVTGVKMISGKVYVVVNERDVPIENISNVTDAANTLKPDLSQYVGLIGSKVTGFVYDSSTGSLVPVSGMVKSLKMGAYEDYFVMDGVEVDVSRIVTDTPSADPDFNKNYLNANKGKEVTLEVVDRSSNAKVKVKGILKDYSIGDDGKIKAVLDKVNVPVESMTDVSGTRRPSISTYTSLIDHQIKGSIYNGNMTNSVSISGIVKSVKSGLYEDYAIVDGIRAEIVELNGQSSSSDQNAIIDYLNQHQGESGEIDVIIRDSVSGQRVAVKGTLASYENVDGKLIAVINQVNLPVNDITDVLPKS</sequence>
<dbReference type="Proteomes" id="UP000253034">
    <property type="component" value="Unassembled WGS sequence"/>
</dbReference>
<evidence type="ECO:0000256" key="2">
    <source>
        <dbReference type="ARBA" id="ARBA00022795"/>
    </source>
</evidence>
<dbReference type="RefSeq" id="WP_114298167.1">
    <property type="nucleotide sequence ID" value="NZ_QPJT01000013.1"/>
</dbReference>
<dbReference type="AlphaFoldDB" id="A0A369B4N2"/>
<reference evidence="4 5" key="1">
    <citation type="submission" date="2018-07" db="EMBL/GenBank/DDBJ databases">
        <title>Genomic Encyclopedia of Type Strains, Phase IV (KMG-IV): sequencing the most valuable type-strain genomes for metagenomic binning, comparative biology and taxonomic classification.</title>
        <authorList>
            <person name="Goeker M."/>
        </authorList>
    </citation>
    <scope>NUCLEOTIDE SEQUENCE [LARGE SCALE GENOMIC DNA]</scope>
    <source>
        <strain evidence="4 5">DSM 27016</strain>
    </source>
</reference>